<dbReference type="OrthoDB" id="4067631at2759"/>
<evidence type="ECO:0000256" key="1">
    <source>
        <dbReference type="SAM" id="MobiDB-lite"/>
    </source>
</evidence>
<evidence type="ECO:0000313" key="2">
    <source>
        <dbReference type="EMBL" id="SMN22091.1"/>
    </source>
</evidence>
<organism evidence="2 3">
    <name type="scientific">Maudiozyma saulgeensis</name>
    <dbReference type="NCBI Taxonomy" id="1789683"/>
    <lineage>
        <taxon>Eukaryota</taxon>
        <taxon>Fungi</taxon>
        <taxon>Dikarya</taxon>
        <taxon>Ascomycota</taxon>
        <taxon>Saccharomycotina</taxon>
        <taxon>Saccharomycetes</taxon>
        <taxon>Saccharomycetales</taxon>
        <taxon>Saccharomycetaceae</taxon>
        <taxon>Maudiozyma</taxon>
    </lineage>
</organism>
<reference evidence="2 3" key="1">
    <citation type="submission" date="2017-04" db="EMBL/GenBank/DDBJ databases">
        <authorList>
            <person name="Afonso C.L."/>
            <person name="Miller P.J."/>
            <person name="Scott M.A."/>
            <person name="Spackman E."/>
            <person name="Goraichik I."/>
            <person name="Dimitrov K.M."/>
            <person name="Suarez D.L."/>
            <person name="Swayne D.E."/>
        </authorList>
    </citation>
    <scope>NUCLEOTIDE SEQUENCE [LARGE SCALE GENOMIC DNA]</scope>
</reference>
<protein>
    <submittedName>
        <fullName evidence="2">Uncharacterized protein</fullName>
    </submittedName>
</protein>
<proteinExistence type="predicted"/>
<name>A0A1X7R912_9SACH</name>
<sequence>MSDGSYLVRLHSLQRKTNMINKTLQKMASEITVLKYESYQNYYRKHERHYEWQDPSIKKKSSISPNKRSRQPVPRRRISEPDSSKKTSERRSTRIANNPKIKLNETVEDRSDSEGLRLSISELTGSLVRPIQHPIRNSNWTLADVDDKYESDSLPDTEEFGFIPLSLKTLLQTKQMKQILQSFDGL</sequence>
<evidence type="ECO:0000313" key="3">
    <source>
        <dbReference type="Proteomes" id="UP000196158"/>
    </source>
</evidence>
<accession>A0A1X7R912</accession>
<feature type="compositionally biased region" description="Basic and acidic residues" evidence="1">
    <location>
        <begin position="77"/>
        <end position="92"/>
    </location>
</feature>
<feature type="region of interest" description="Disordered" evidence="1">
    <location>
        <begin position="50"/>
        <end position="100"/>
    </location>
</feature>
<dbReference type="AlphaFoldDB" id="A0A1X7R912"/>
<dbReference type="EMBL" id="FXLY01000010">
    <property type="protein sequence ID" value="SMN22091.1"/>
    <property type="molecule type" value="Genomic_DNA"/>
</dbReference>
<keyword evidence="3" id="KW-1185">Reference proteome</keyword>
<gene>
    <name evidence="2" type="ORF">KASA_0I01001G</name>
</gene>
<dbReference type="Proteomes" id="UP000196158">
    <property type="component" value="Unassembled WGS sequence"/>
</dbReference>
<feature type="compositionally biased region" description="Basic residues" evidence="1">
    <location>
        <begin position="67"/>
        <end position="76"/>
    </location>
</feature>